<evidence type="ECO:0000259" key="2">
    <source>
        <dbReference type="Pfam" id="PF13649"/>
    </source>
</evidence>
<reference evidence="3" key="1">
    <citation type="submission" date="2021-01" db="EMBL/GenBank/DDBJ databases">
        <title>Whole genome shotgun sequence of Virgisporangium aurantiacum NBRC 16421.</title>
        <authorList>
            <person name="Komaki H."/>
            <person name="Tamura T."/>
        </authorList>
    </citation>
    <scope>NUCLEOTIDE SEQUENCE</scope>
    <source>
        <strain evidence="3">NBRC 16421</strain>
    </source>
</reference>
<evidence type="ECO:0000256" key="1">
    <source>
        <dbReference type="SAM" id="MobiDB-lite"/>
    </source>
</evidence>
<feature type="domain" description="Methyltransferase" evidence="2">
    <location>
        <begin position="98"/>
        <end position="190"/>
    </location>
</feature>
<evidence type="ECO:0000313" key="3">
    <source>
        <dbReference type="EMBL" id="GIJ63256.1"/>
    </source>
</evidence>
<organism evidence="3 4">
    <name type="scientific">Virgisporangium aurantiacum</name>
    <dbReference type="NCBI Taxonomy" id="175570"/>
    <lineage>
        <taxon>Bacteria</taxon>
        <taxon>Bacillati</taxon>
        <taxon>Actinomycetota</taxon>
        <taxon>Actinomycetes</taxon>
        <taxon>Micromonosporales</taxon>
        <taxon>Micromonosporaceae</taxon>
        <taxon>Virgisporangium</taxon>
    </lineage>
</organism>
<dbReference type="SUPFAM" id="SSF53335">
    <property type="entry name" value="S-adenosyl-L-methionine-dependent methyltransferases"/>
    <property type="match status" value="1"/>
</dbReference>
<feature type="region of interest" description="Disordered" evidence="1">
    <location>
        <begin position="21"/>
        <end position="59"/>
    </location>
</feature>
<dbReference type="GO" id="GO:0008168">
    <property type="term" value="F:methyltransferase activity"/>
    <property type="evidence" value="ECO:0007669"/>
    <property type="project" value="UniProtKB-KW"/>
</dbReference>
<accession>A0A8J3ZG48</accession>
<dbReference type="EMBL" id="BOPG01000090">
    <property type="protein sequence ID" value="GIJ63256.1"/>
    <property type="molecule type" value="Genomic_DNA"/>
</dbReference>
<dbReference type="InterPro" id="IPR041698">
    <property type="entry name" value="Methyltransf_25"/>
</dbReference>
<name>A0A8J3ZG48_9ACTN</name>
<dbReference type="GO" id="GO:0032259">
    <property type="term" value="P:methylation"/>
    <property type="evidence" value="ECO:0007669"/>
    <property type="project" value="UniProtKB-KW"/>
</dbReference>
<dbReference type="AlphaFoldDB" id="A0A8J3ZG48"/>
<keyword evidence="4" id="KW-1185">Reference proteome</keyword>
<dbReference type="CDD" id="cd02440">
    <property type="entry name" value="AdoMet_MTases"/>
    <property type="match status" value="1"/>
</dbReference>
<dbReference type="PANTHER" id="PTHR43591:SF24">
    <property type="entry name" value="2-METHOXY-6-POLYPRENYL-1,4-BENZOQUINOL METHYLASE, MITOCHONDRIAL"/>
    <property type="match status" value="1"/>
</dbReference>
<keyword evidence="3" id="KW-0808">Transferase</keyword>
<sequence>MHEAVAVEGQEQRLVRHAVHLRPDKQPTPGSHAPSHGARGGSRSRETEERTTMTDFETIKKNQRAAWETGDYPRVGNTLQIIAELLVEAADVRAGQRVLDVACGQGNAAMAAARRFAVASGVDYARNLLEQGRERAKAEHLDVTFIEGDAENLPVGDQEFDLTCSTVGVMFAPDHQKAADELVRATKIGGKIAIANWTPSGMVGQMFKTVAGWAPPPAGVRPGTLWGTPGHLTELFGDRVEWTNLTVRTYAFRYLNAEHFSEWFRDFYGPITRLAGTLSDDDLKKFAAELADVPREFNVADDGTLVAPSEYLEAVGVRRA</sequence>
<proteinExistence type="predicted"/>
<dbReference type="Gene3D" id="3.40.50.150">
    <property type="entry name" value="Vaccinia Virus protein VP39"/>
    <property type="match status" value="1"/>
</dbReference>
<comment type="caution">
    <text evidence="3">The sequence shown here is derived from an EMBL/GenBank/DDBJ whole genome shotgun (WGS) entry which is preliminary data.</text>
</comment>
<dbReference type="PANTHER" id="PTHR43591">
    <property type="entry name" value="METHYLTRANSFERASE"/>
    <property type="match status" value="1"/>
</dbReference>
<keyword evidence="3" id="KW-0489">Methyltransferase</keyword>
<evidence type="ECO:0000313" key="4">
    <source>
        <dbReference type="Proteomes" id="UP000612585"/>
    </source>
</evidence>
<dbReference type="Proteomes" id="UP000612585">
    <property type="component" value="Unassembled WGS sequence"/>
</dbReference>
<dbReference type="InterPro" id="IPR029063">
    <property type="entry name" value="SAM-dependent_MTases_sf"/>
</dbReference>
<gene>
    <name evidence="3" type="ORF">Vau01_107720</name>
</gene>
<dbReference type="Pfam" id="PF13649">
    <property type="entry name" value="Methyltransf_25"/>
    <property type="match status" value="1"/>
</dbReference>
<feature type="compositionally biased region" description="Basic and acidic residues" evidence="1">
    <location>
        <begin position="43"/>
        <end position="59"/>
    </location>
</feature>
<protein>
    <submittedName>
        <fullName evidence="3">Methyltransferase type 11</fullName>
    </submittedName>
</protein>